<protein>
    <submittedName>
        <fullName evidence="2">DUF1320 domain-containing protein</fullName>
    </submittedName>
</protein>
<dbReference type="Pfam" id="PF07030">
    <property type="entry name" value="Phage_Mu_Gp36"/>
    <property type="match status" value="1"/>
</dbReference>
<evidence type="ECO:0000313" key="2">
    <source>
        <dbReference type="EMBL" id="WWF02914.1"/>
    </source>
</evidence>
<keyword evidence="3" id="KW-1185">Reference proteome</keyword>
<sequence>MSYCTQADLEKVSAVEFLQLADRDRDSVADADVVAEAIAKVDGIIDSYVRHRYAVPLAPDPAIRDCAVKLVWFTLQETNPTEAARKNRDDAVKFLRDLSDGTSHLGSDQLAPGATVSVDVPQADAPDRVFSDDTLAGY</sequence>
<name>A0ABZ2F944_METCP</name>
<dbReference type="InterPro" id="IPR009752">
    <property type="entry name" value="Phage_Mu_GpJ"/>
</dbReference>
<gene>
    <name evidence="2" type="ORF">N4J17_04665</name>
    <name evidence="1" type="ORF">N4J17_09670</name>
</gene>
<reference evidence="2 3" key="1">
    <citation type="submission" date="2022-09" db="EMBL/GenBank/DDBJ databases">
        <authorList>
            <person name="Giprobiosintez L."/>
        </authorList>
    </citation>
    <scope>NUCLEOTIDE SEQUENCE [LARGE SCALE GENOMIC DNA]</scope>
    <source>
        <strain evidence="2">VKPM-B-12549</strain>
        <strain evidence="3">VKPM-B-12549 (GBS-15)</strain>
    </source>
</reference>
<organism evidence="2 3">
    <name type="scientific">Methylococcus capsulatus</name>
    <dbReference type="NCBI Taxonomy" id="414"/>
    <lineage>
        <taxon>Bacteria</taxon>
        <taxon>Pseudomonadati</taxon>
        <taxon>Pseudomonadota</taxon>
        <taxon>Gammaproteobacteria</taxon>
        <taxon>Methylococcales</taxon>
        <taxon>Methylococcaceae</taxon>
        <taxon>Methylococcus</taxon>
    </lineage>
</organism>
<dbReference type="EMBL" id="CP104311">
    <property type="protein sequence ID" value="WWF00750.1"/>
    <property type="molecule type" value="Genomic_DNA"/>
</dbReference>
<accession>A0ABZ2F944</accession>
<dbReference type="Proteomes" id="UP001359308">
    <property type="component" value="Chromosome"/>
</dbReference>
<dbReference type="RefSeq" id="WP_198321709.1">
    <property type="nucleotide sequence ID" value="NZ_CP104311.1"/>
</dbReference>
<proteinExistence type="predicted"/>
<dbReference type="EMBL" id="CP104311">
    <property type="protein sequence ID" value="WWF02914.1"/>
    <property type="molecule type" value="Genomic_DNA"/>
</dbReference>
<evidence type="ECO:0000313" key="1">
    <source>
        <dbReference type="EMBL" id="WWF00750.1"/>
    </source>
</evidence>
<evidence type="ECO:0000313" key="3">
    <source>
        <dbReference type="Proteomes" id="UP001359308"/>
    </source>
</evidence>